<evidence type="ECO:0000256" key="1">
    <source>
        <dbReference type="SAM" id="Phobius"/>
    </source>
</evidence>
<dbReference type="KEGG" id="sflv:IC614_09630"/>
<sequence length="61" mass="6931">MDSGGFSWSLITILGPILLAAVLLWAIVRNRKASRRDIERTEQATRDLYKAEDAKLDDEKI</sequence>
<keyword evidence="3" id="KW-1185">Reference proteome</keyword>
<feature type="transmembrane region" description="Helical" evidence="1">
    <location>
        <begin position="6"/>
        <end position="28"/>
    </location>
</feature>
<name>A0A7T2GIN3_9SPHN</name>
<reference evidence="2 3" key="1">
    <citation type="submission" date="2020-11" db="EMBL/GenBank/DDBJ databases">
        <title>Genome seq and assembly of Sphingosinicella sp.</title>
        <authorList>
            <person name="Chhetri G."/>
        </authorList>
    </citation>
    <scope>NUCLEOTIDE SEQUENCE [LARGE SCALE GENOMIC DNA]</scope>
    <source>
        <strain evidence="2 3">UDD2</strain>
    </source>
</reference>
<proteinExistence type="predicted"/>
<organism evidence="2 3">
    <name type="scientific">Allosphingosinicella flava</name>
    <dbReference type="NCBI Taxonomy" id="2771430"/>
    <lineage>
        <taxon>Bacteria</taxon>
        <taxon>Pseudomonadati</taxon>
        <taxon>Pseudomonadota</taxon>
        <taxon>Alphaproteobacteria</taxon>
        <taxon>Sphingomonadales</taxon>
        <taxon>Sphingomonadaceae</taxon>
        <taxon>Allosphingosinicella</taxon>
    </lineage>
</organism>
<keyword evidence="1" id="KW-1133">Transmembrane helix</keyword>
<keyword evidence="1" id="KW-0472">Membrane</keyword>
<evidence type="ECO:0000313" key="2">
    <source>
        <dbReference type="EMBL" id="QPQ54583.1"/>
    </source>
</evidence>
<evidence type="ECO:0000313" key="3">
    <source>
        <dbReference type="Proteomes" id="UP000594873"/>
    </source>
</evidence>
<protein>
    <submittedName>
        <fullName evidence="2">Uncharacterized protein</fullName>
    </submittedName>
</protein>
<accession>A0A7T2GIN3</accession>
<gene>
    <name evidence="2" type="ORF">IC614_09630</name>
</gene>
<dbReference type="RefSeq" id="WP_200971112.1">
    <property type="nucleotide sequence ID" value="NZ_CP065592.1"/>
</dbReference>
<keyword evidence="1" id="KW-0812">Transmembrane</keyword>
<dbReference type="EMBL" id="CP065592">
    <property type="protein sequence ID" value="QPQ54583.1"/>
    <property type="molecule type" value="Genomic_DNA"/>
</dbReference>
<dbReference type="AlphaFoldDB" id="A0A7T2GIN3"/>
<dbReference type="Proteomes" id="UP000594873">
    <property type="component" value="Chromosome"/>
</dbReference>